<name>A0A5E4ME65_9HEMI</name>
<proteinExistence type="predicted"/>
<dbReference type="Proteomes" id="UP000325440">
    <property type="component" value="Unassembled WGS sequence"/>
</dbReference>
<dbReference type="AlphaFoldDB" id="A0A5E4ME65"/>
<gene>
    <name evidence="1" type="ORF">CINCED_3A000589</name>
</gene>
<keyword evidence="2" id="KW-1185">Reference proteome</keyword>
<evidence type="ECO:0000313" key="2">
    <source>
        <dbReference type="Proteomes" id="UP000325440"/>
    </source>
</evidence>
<accession>A0A5E4ME65</accession>
<organism evidence="1 2">
    <name type="scientific">Cinara cedri</name>
    <dbReference type="NCBI Taxonomy" id="506608"/>
    <lineage>
        <taxon>Eukaryota</taxon>
        <taxon>Metazoa</taxon>
        <taxon>Ecdysozoa</taxon>
        <taxon>Arthropoda</taxon>
        <taxon>Hexapoda</taxon>
        <taxon>Insecta</taxon>
        <taxon>Pterygota</taxon>
        <taxon>Neoptera</taxon>
        <taxon>Paraneoptera</taxon>
        <taxon>Hemiptera</taxon>
        <taxon>Sternorrhyncha</taxon>
        <taxon>Aphidomorpha</taxon>
        <taxon>Aphidoidea</taxon>
        <taxon>Aphididae</taxon>
        <taxon>Lachninae</taxon>
        <taxon>Cinara</taxon>
    </lineage>
</organism>
<reference evidence="1 2" key="1">
    <citation type="submission" date="2019-08" db="EMBL/GenBank/DDBJ databases">
        <authorList>
            <person name="Alioto T."/>
            <person name="Alioto T."/>
            <person name="Gomez Garrido J."/>
        </authorList>
    </citation>
    <scope>NUCLEOTIDE SEQUENCE [LARGE SCALE GENOMIC DNA]</scope>
</reference>
<dbReference type="EMBL" id="CABPRJ010000522">
    <property type="protein sequence ID" value="VVC30559.1"/>
    <property type="molecule type" value="Genomic_DNA"/>
</dbReference>
<evidence type="ECO:0000313" key="1">
    <source>
        <dbReference type="EMBL" id="VVC30559.1"/>
    </source>
</evidence>
<sequence length="67" mass="8065">MESLRMEGFIIEEYSTKNMREKEFARRSNWAWGRSLNILDSPSDVKVDFLKDYVQYLKGIPFFSKCY</sequence>
<protein>
    <submittedName>
        <fullName evidence="1">Uncharacterized protein</fullName>
    </submittedName>
</protein>